<keyword evidence="3" id="KW-0238">DNA-binding</keyword>
<evidence type="ECO:0000256" key="1">
    <source>
        <dbReference type="ARBA" id="ARBA00022849"/>
    </source>
</evidence>
<keyword evidence="7" id="KW-1185">Reference proteome</keyword>
<reference evidence="6 7" key="1">
    <citation type="submission" date="2020-07" db="EMBL/GenBank/DDBJ databases">
        <title>Endozoicomonas sp. nov., isolated from sediment.</title>
        <authorList>
            <person name="Gu T."/>
        </authorList>
    </citation>
    <scope>NUCLEOTIDE SEQUENCE [LARGE SCALE GENOMIC DNA]</scope>
    <source>
        <strain evidence="6 7">SM1973</strain>
    </source>
</reference>
<keyword evidence="2" id="KW-0805">Transcription regulation</keyword>
<dbReference type="NCBIfam" id="NF033788">
    <property type="entry name" value="HTH_metalloreg"/>
    <property type="match status" value="1"/>
</dbReference>
<dbReference type="Gene3D" id="1.10.10.10">
    <property type="entry name" value="Winged helix-like DNA-binding domain superfamily/Winged helix DNA-binding domain"/>
    <property type="match status" value="1"/>
</dbReference>
<accession>A0A853I518</accession>
<evidence type="ECO:0000256" key="2">
    <source>
        <dbReference type="ARBA" id="ARBA00023015"/>
    </source>
</evidence>
<dbReference type="RefSeq" id="WP_180567072.1">
    <property type="nucleotide sequence ID" value="NZ_JACCKB010000003.1"/>
</dbReference>
<dbReference type="Proteomes" id="UP000569732">
    <property type="component" value="Unassembled WGS sequence"/>
</dbReference>
<evidence type="ECO:0000259" key="5">
    <source>
        <dbReference type="PROSITE" id="PS50987"/>
    </source>
</evidence>
<sequence>MTNKPSLFFKCLSDDTRLQCLMLLCNHESLCVCDLAAAINISQPKVSRHLAQLRSCGLVVDERRGQWVYYALNPLMPGWMSNIIAGLKPVFNKDPGFKQVALRAKCCKKLVDMG</sequence>
<dbReference type="InterPro" id="IPR001845">
    <property type="entry name" value="HTH_ArsR_DNA-bd_dom"/>
</dbReference>
<dbReference type="SMART" id="SM00418">
    <property type="entry name" value="HTH_ARSR"/>
    <property type="match status" value="1"/>
</dbReference>
<keyword evidence="4" id="KW-0804">Transcription</keyword>
<keyword evidence="1" id="KW-0059">Arsenical resistance</keyword>
<dbReference type="PANTHER" id="PTHR33154">
    <property type="entry name" value="TRANSCRIPTIONAL REGULATOR, ARSR FAMILY"/>
    <property type="match status" value="1"/>
</dbReference>
<proteinExistence type="predicted"/>
<name>A0A853I518_9GAMM</name>
<dbReference type="InterPro" id="IPR011991">
    <property type="entry name" value="ArsR-like_HTH"/>
</dbReference>
<dbReference type="InterPro" id="IPR036388">
    <property type="entry name" value="WH-like_DNA-bd_sf"/>
</dbReference>
<evidence type="ECO:0000256" key="3">
    <source>
        <dbReference type="ARBA" id="ARBA00023125"/>
    </source>
</evidence>
<dbReference type="InterPro" id="IPR036390">
    <property type="entry name" value="WH_DNA-bd_sf"/>
</dbReference>
<evidence type="ECO:0000313" key="7">
    <source>
        <dbReference type="Proteomes" id="UP000569732"/>
    </source>
</evidence>
<dbReference type="EMBL" id="JACCKB010000003">
    <property type="protein sequence ID" value="NYZ65041.1"/>
    <property type="molecule type" value="Genomic_DNA"/>
</dbReference>
<dbReference type="Pfam" id="PF01022">
    <property type="entry name" value="HTH_5"/>
    <property type="match status" value="1"/>
</dbReference>
<protein>
    <submittedName>
        <fullName evidence="6">Metalloregulator ArsR/SmtB family transcription factor</fullName>
    </submittedName>
</protein>
<evidence type="ECO:0000313" key="6">
    <source>
        <dbReference type="EMBL" id="NYZ65041.1"/>
    </source>
</evidence>
<evidence type="ECO:0000256" key="4">
    <source>
        <dbReference type="ARBA" id="ARBA00023163"/>
    </source>
</evidence>
<gene>
    <name evidence="6" type="ORF">H0A36_03405</name>
</gene>
<dbReference type="PRINTS" id="PR00778">
    <property type="entry name" value="HTHARSR"/>
</dbReference>
<dbReference type="AlphaFoldDB" id="A0A853I518"/>
<dbReference type="InterPro" id="IPR051081">
    <property type="entry name" value="HTH_MetalResp_TranReg"/>
</dbReference>
<dbReference type="PROSITE" id="PS00846">
    <property type="entry name" value="HTH_ARSR_1"/>
    <property type="match status" value="1"/>
</dbReference>
<dbReference type="NCBIfam" id="NF007528">
    <property type="entry name" value="PRK10141.1"/>
    <property type="match status" value="1"/>
</dbReference>
<comment type="caution">
    <text evidence="6">The sequence shown here is derived from an EMBL/GenBank/DDBJ whole genome shotgun (WGS) entry which is preliminary data.</text>
</comment>
<dbReference type="GO" id="GO:0003700">
    <property type="term" value="F:DNA-binding transcription factor activity"/>
    <property type="evidence" value="ECO:0007669"/>
    <property type="project" value="InterPro"/>
</dbReference>
<dbReference type="GO" id="GO:0046685">
    <property type="term" value="P:response to arsenic-containing substance"/>
    <property type="evidence" value="ECO:0007669"/>
    <property type="project" value="UniProtKB-KW"/>
</dbReference>
<dbReference type="GO" id="GO:0003677">
    <property type="term" value="F:DNA binding"/>
    <property type="evidence" value="ECO:0007669"/>
    <property type="project" value="UniProtKB-KW"/>
</dbReference>
<dbReference type="PANTHER" id="PTHR33154:SF18">
    <property type="entry name" value="ARSENICAL RESISTANCE OPERON REPRESSOR"/>
    <property type="match status" value="1"/>
</dbReference>
<dbReference type="PROSITE" id="PS50987">
    <property type="entry name" value="HTH_ARSR_2"/>
    <property type="match status" value="1"/>
</dbReference>
<dbReference type="InterPro" id="IPR018334">
    <property type="entry name" value="ArsR_HTH"/>
</dbReference>
<dbReference type="CDD" id="cd00090">
    <property type="entry name" value="HTH_ARSR"/>
    <property type="match status" value="1"/>
</dbReference>
<organism evidence="6 7">
    <name type="scientific">Spartinivicinus marinus</name>
    <dbReference type="NCBI Taxonomy" id="2994442"/>
    <lineage>
        <taxon>Bacteria</taxon>
        <taxon>Pseudomonadati</taxon>
        <taxon>Pseudomonadota</taxon>
        <taxon>Gammaproteobacteria</taxon>
        <taxon>Oceanospirillales</taxon>
        <taxon>Zooshikellaceae</taxon>
        <taxon>Spartinivicinus</taxon>
    </lineage>
</organism>
<dbReference type="SUPFAM" id="SSF46785">
    <property type="entry name" value="Winged helix' DNA-binding domain"/>
    <property type="match status" value="1"/>
</dbReference>
<feature type="domain" description="HTH arsR-type" evidence="5">
    <location>
        <begin position="1"/>
        <end position="91"/>
    </location>
</feature>
<dbReference type="FunFam" id="1.10.10.10:FF:000279">
    <property type="entry name" value="Transcriptional regulator, ArsR family"/>
    <property type="match status" value="1"/>
</dbReference>